<proteinExistence type="inferred from homology"/>
<keyword evidence="5" id="KW-0539">Nucleus</keyword>
<comment type="similarity">
    <text evidence="2">Belongs to the SPSB family.</text>
</comment>
<dbReference type="SMART" id="SM00449">
    <property type="entry name" value="SPRY"/>
    <property type="match status" value="1"/>
</dbReference>
<feature type="region of interest" description="Disordered" evidence="6">
    <location>
        <begin position="353"/>
        <end position="381"/>
    </location>
</feature>
<evidence type="ECO:0000256" key="5">
    <source>
        <dbReference type="ARBA" id="ARBA00023242"/>
    </source>
</evidence>
<evidence type="ECO:0000256" key="4">
    <source>
        <dbReference type="ARBA" id="ARBA00022786"/>
    </source>
</evidence>
<feature type="domain" description="B30.2/SPRY" evidence="7">
    <location>
        <begin position="96"/>
        <end position="300"/>
    </location>
</feature>
<sequence length="381" mass="42730">MIGPSCSQERTNCWGTMKRKAEEENEGCKRLRPYDEDDDDDAQQPERTETLQPSHHCDSSSNHNSDASDSEKEELLSRQPCLCTTGTTALHGRLAHFQPIISELPLLPTSLETTDDLLGQKSSVDFDWVWDDQGKVKSCVQLSRNKAEVRFHSNYSLGTASARSSEPLTEGQNYWEIKMVSPVYGTDMMVGIGTKRVDLDKFINQFCSMLGTDSEKESCGLSYLGYFYHGGRKTKFCDRFGQGAVIGVHLDLWRGSLSYYKNGNYLGVACSGLKGREWYPMVSSTAAKSSMCLIRTASFESSLQYLCCQKLRESIPARFDVLSVVDMPPGLKKFLKNNLYWLLGAHINTEDVQRKSTGTQTSSSKTIQRRKQSSPFSVKSN</sequence>
<evidence type="ECO:0000256" key="2">
    <source>
        <dbReference type="ARBA" id="ARBA00010910"/>
    </source>
</evidence>
<dbReference type="EMBL" id="JAIZAY010000008">
    <property type="protein sequence ID" value="KAJ8037829.1"/>
    <property type="molecule type" value="Genomic_DNA"/>
</dbReference>
<dbReference type="InterPro" id="IPR003877">
    <property type="entry name" value="SPRY_dom"/>
</dbReference>
<dbReference type="PANTHER" id="PTHR12245">
    <property type="entry name" value="SPRY DOMAIN CONTAINING SOCS BOX PROTEIN"/>
    <property type="match status" value="1"/>
</dbReference>
<dbReference type="InterPro" id="IPR035754">
    <property type="entry name" value="SPRY_SPSB3"/>
</dbReference>
<feature type="domain" description="SOCS box" evidence="8">
    <location>
        <begin position="302"/>
        <end position="341"/>
    </location>
</feature>
<evidence type="ECO:0000313" key="10">
    <source>
        <dbReference type="Proteomes" id="UP001152320"/>
    </source>
</evidence>
<dbReference type="PANTHER" id="PTHR12245:SF5">
    <property type="entry name" value="SPRY DOMAIN-CONTAINING SOCS BOX PROTEIN 3"/>
    <property type="match status" value="1"/>
</dbReference>
<dbReference type="Pfam" id="PF00622">
    <property type="entry name" value="SPRY"/>
    <property type="match status" value="1"/>
</dbReference>
<dbReference type="OrthoDB" id="5951542at2759"/>
<evidence type="ECO:0000256" key="1">
    <source>
        <dbReference type="ARBA" id="ARBA00004123"/>
    </source>
</evidence>
<keyword evidence="10" id="KW-1185">Reference proteome</keyword>
<dbReference type="InterPro" id="IPR050672">
    <property type="entry name" value="FBXO45-Fsn/SPSB_families"/>
</dbReference>
<dbReference type="Gene3D" id="2.60.120.920">
    <property type="match status" value="1"/>
</dbReference>
<dbReference type="Proteomes" id="UP001152320">
    <property type="component" value="Chromosome 8"/>
</dbReference>
<comment type="subcellular location">
    <subcellularLocation>
        <location evidence="1">Nucleus</location>
    </subcellularLocation>
</comment>
<feature type="region of interest" description="Disordered" evidence="6">
    <location>
        <begin position="19"/>
        <end position="72"/>
    </location>
</feature>
<dbReference type="CDD" id="cd12876">
    <property type="entry name" value="SPRY_SOCS3"/>
    <property type="match status" value="1"/>
</dbReference>
<dbReference type="GO" id="GO:0019005">
    <property type="term" value="C:SCF ubiquitin ligase complex"/>
    <property type="evidence" value="ECO:0007669"/>
    <property type="project" value="TreeGrafter"/>
</dbReference>
<gene>
    <name evidence="9" type="ORF">HOLleu_18747</name>
</gene>
<dbReference type="InterPro" id="IPR043136">
    <property type="entry name" value="B30.2/SPRY_sf"/>
</dbReference>
<dbReference type="PROSITE" id="PS50188">
    <property type="entry name" value="B302_SPRY"/>
    <property type="match status" value="1"/>
</dbReference>
<accession>A0A9Q1H9D4</accession>
<dbReference type="InterPro" id="IPR001870">
    <property type="entry name" value="B30.2/SPRY"/>
</dbReference>
<dbReference type="InterPro" id="IPR013320">
    <property type="entry name" value="ConA-like_dom_sf"/>
</dbReference>
<evidence type="ECO:0000256" key="3">
    <source>
        <dbReference type="ARBA" id="ARBA00014684"/>
    </source>
</evidence>
<feature type="compositionally biased region" description="Basic and acidic residues" evidence="6">
    <location>
        <begin position="19"/>
        <end position="34"/>
    </location>
</feature>
<evidence type="ECO:0000256" key="6">
    <source>
        <dbReference type="SAM" id="MobiDB-lite"/>
    </source>
</evidence>
<name>A0A9Q1H9D4_HOLLE</name>
<organism evidence="9 10">
    <name type="scientific">Holothuria leucospilota</name>
    <name type="common">Black long sea cucumber</name>
    <name type="synonym">Mertensiothuria leucospilota</name>
    <dbReference type="NCBI Taxonomy" id="206669"/>
    <lineage>
        <taxon>Eukaryota</taxon>
        <taxon>Metazoa</taxon>
        <taxon>Echinodermata</taxon>
        <taxon>Eleutherozoa</taxon>
        <taxon>Echinozoa</taxon>
        <taxon>Holothuroidea</taxon>
        <taxon>Aspidochirotacea</taxon>
        <taxon>Aspidochirotida</taxon>
        <taxon>Holothuriidae</taxon>
        <taxon>Holothuria</taxon>
    </lineage>
</organism>
<feature type="compositionally biased region" description="Low complexity" evidence="6">
    <location>
        <begin position="355"/>
        <end position="366"/>
    </location>
</feature>
<evidence type="ECO:0000259" key="8">
    <source>
        <dbReference type="PROSITE" id="PS50225"/>
    </source>
</evidence>
<dbReference type="GO" id="GO:0043161">
    <property type="term" value="P:proteasome-mediated ubiquitin-dependent protein catabolic process"/>
    <property type="evidence" value="ECO:0007669"/>
    <property type="project" value="TreeGrafter"/>
</dbReference>
<protein>
    <recommendedName>
        <fullName evidence="3">SPRY domain-containing SOCS box protein 3</fullName>
    </recommendedName>
</protein>
<dbReference type="PROSITE" id="PS50225">
    <property type="entry name" value="SOCS"/>
    <property type="match status" value="1"/>
</dbReference>
<evidence type="ECO:0000259" key="7">
    <source>
        <dbReference type="PROSITE" id="PS50188"/>
    </source>
</evidence>
<dbReference type="GO" id="GO:0005634">
    <property type="term" value="C:nucleus"/>
    <property type="evidence" value="ECO:0007669"/>
    <property type="project" value="UniProtKB-SubCell"/>
</dbReference>
<evidence type="ECO:0000313" key="9">
    <source>
        <dbReference type="EMBL" id="KAJ8037829.1"/>
    </source>
</evidence>
<dbReference type="InterPro" id="IPR001496">
    <property type="entry name" value="SOCS_box"/>
</dbReference>
<reference evidence="9" key="1">
    <citation type="submission" date="2021-10" db="EMBL/GenBank/DDBJ databases">
        <title>Tropical sea cucumber genome reveals ecological adaptation and Cuvierian tubules defense mechanism.</title>
        <authorList>
            <person name="Chen T."/>
        </authorList>
    </citation>
    <scope>NUCLEOTIDE SEQUENCE</scope>
    <source>
        <strain evidence="9">Nanhai2018</strain>
        <tissue evidence="9">Muscle</tissue>
    </source>
</reference>
<keyword evidence="4" id="KW-0833">Ubl conjugation pathway</keyword>
<comment type="caution">
    <text evidence="9">The sequence shown here is derived from an EMBL/GenBank/DDBJ whole genome shotgun (WGS) entry which is preliminary data.</text>
</comment>
<dbReference type="SUPFAM" id="SSF49899">
    <property type="entry name" value="Concanavalin A-like lectins/glucanases"/>
    <property type="match status" value="1"/>
</dbReference>
<dbReference type="AlphaFoldDB" id="A0A9Q1H9D4"/>